<feature type="compositionally biased region" description="Polar residues" evidence="1">
    <location>
        <begin position="1"/>
        <end position="17"/>
    </location>
</feature>
<gene>
    <name evidence="2" type="ORF">MELLADRAFT_106023</name>
</gene>
<sequence>MNPYVVTSSASSHSNRVTLPPMMIYPESDHSIKLEANQNYHHHHHQQSSYTSSSLFHHSNLNGSFDSDYKSLNLIPSTNFKTYIKHQDSMTMPMPIPIPIPIKPLQISHSTNNFNEQDHSQSPFSLHESHQTHHQPDQRLSLSLLLAAANASDANIPSTPSTSIHHVNQSPTNVYTQNPSSPSWSSNLTGSSDQIIPPSSPHTPLDTPTYSEGKLIHKSHYPIYSDEFDPRKLQEVHYPTYKNEKIQEENLLPDEERWTSVSVMMRSNQSHQWSESPDLPSPPPSITKSNDHQLIEAAEECVGKVMKKRKNKRSIPWTAEKPKQGKKKRSVGYVRPIIKHRKRVGQRLLDMLKNSPIPSKCPPMEVNRARCFPFAEMESKLNEWYGLQIEWPKDGNFRMDELRSTRRMRQDELDRLDQTLDSGLVRIRLADWVLEEEPFRFNEFSYPSDGSDSSLDEHDLIEFDSSNGLVERTLRPEMS</sequence>
<dbReference type="KEGG" id="mlr:MELLADRAFT_106023"/>
<reference evidence="3" key="1">
    <citation type="journal article" date="2011" name="Proc. Natl. Acad. Sci. U.S.A.">
        <title>Obligate biotrophy features unraveled by the genomic analysis of rust fungi.</title>
        <authorList>
            <person name="Duplessis S."/>
            <person name="Cuomo C.A."/>
            <person name="Lin Y.-C."/>
            <person name="Aerts A."/>
            <person name="Tisserant E."/>
            <person name="Veneault-Fourrey C."/>
            <person name="Joly D.L."/>
            <person name="Hacquard S."/>
            <person name="Amselem J."/>
            <person name="Cantarel B.L."/>
            <person name="Chiu R."/>
            <person name="Coutinho P.M."/>
            <person name="Feau N."/>
            <person name="Field M."/>
            <person name="Frey P."/>
            <person name="Gelhaye E."/>
            <person name="Goldberg J."/>
            <person name="Grabherr M.G."/>
            <person name="Kodira C.D."/>
            <person name="Kohler A."/>
            <person name="Kuees U."/>
            <person name="Lindquist E.A."/>
            <person name="Lucas S.M."/>
            <person name="Mago R."/>
            <person name="Mauceli E."/>
            <person name="Morin E."/>
            <person name="Murat C."/>
            <person name="Pangilinan J.L."/>
            <person name="Park R."/>
            <person name="Pearson M."/>
            <person name="Quesneville H."/>
            <person name="Rouhier N."/>
            <person name="Sakthikumar S."/>
            <person name="Salamov A.A."/>
            <person name="Schmutz J."/>
            <person name="Selles B."/>
            <person name="Shapiro H."/>
            <person name="Tanguay P."/>
            <person name="Tuskan G.A."/>
            <person name="Henrissat B."/>
            <person name="Van de Peer Y."/>
            <person name="Rouze P."/>
            <person name="Ellis J.G."/>
            <person name="Dodds P.N."/>
            <person name="Schein J.E."/>
            <person name="Zhong S."/>
            <person name="Hamelin R.C."/>
            <person name="Grigoriev I.V."/>
            <person name="Szabo L.J."/>
            <person name="Martin F."/>
        </authorList>
    </citation>
    <scope>NUCLEOTIDE SEQUENCE [LARGE SCALE GENOMIC DNA]</scope>
    <source>
        <strain evidence="3">98AG31 / pathotype 3-4-7</strain>
    </source>
</reference>
<dbReference type="InParanoid" id="F4RK44"/>
<accession>F4RK44</accession>
<dbReference type="EMBL" id="GL883105">
    <property type="protein sequence ID" value="EGG07035.1"/>
    <property type="molecule type" value="Genomic_DNA"/>
</dbReference>
<proteinExistence type="predicted"/>
<protein>
    <submittedName>
        <fullName evidence="2">Uncharacterized protein</fullName>
    </submittedName>
</protein>
<feature type="compositionally biased region" description="Basic and acidic residues" evidence="1">
    <location>
        <begin position="127"/>
        <end position="137"/>
    </location>
</feature>
<dbReference type="OrthoDB" id="2496955at2759"/>
<evidence type="ECO:0000313" key="2">
    <source>
        <dbReference type="EMBL" id="EGG07035.1"/>
    </source>
</evidence>
<feature type="compositionally biased region" description="Polar residues" evidence="1">
    <location>
        <begin position="110"/>
        <end position="124"/>
    </location>
</feature>
<dbReference type="RefSeq" id="XP_007409477.1">
    <property type="nucleotide sequence ID" value="XM_007409415.1"/>
</dbReference>
<keyword evidence="3" id="KW-1185">Reference proteome</keyword>
<evidence type="ECO:0000313" key="3">
    <source>
        <dbReference type="Proteomes" id="UP000001072"/>
    </source>
</evidence>
<dbReference type="HOGENOM" id="CLU_569946_0_0_1"/>
<feature type="region of interest" description="Disordered" evidence="1">
    <location>
        <begin position="156"/>
        <end position="206"/>
    </location>
</feature>
<name>F4RK44_MELLP</name>
<feature type="compositionally biased region" description="Polar residues" evidence="1">
    <location>
        <begin position="156"/>
        <end position="194"/>
    </location>
</feature>
<feature type="region of interest" description="Disordered" evidence="1">
    <location>
        <begin position="1"/>
        <end position="21"/>
    </location>
</feature>
<dbReference type="AlphaFoldDB" id="F4RK44"/>
<dbReference type="Proteomes" id="UP000001072">
    <property type="component" value="Unassembled WGS sequence"/>
</dbReference>
<evidence type="ECO:0000256" key="1">
    <source>
        <dbReference type="SAM" id="MobiDB-lite"/>
    </source>
</evidence>
<dbReference type="GeneID" id="18922781"/>
<feature type="region of interest" description="Disordered" evidence="1">
    <location>
        <begin position="110"/>
        <end position="139"/>
    </location>
</feature>
<organism evidence="3">
    <name type="scientific">Melampsora larici-populina (strain 98AG31 / pathotype 3-4-7)</name>
    <name type="common">Poplar leaf rust fungus</name>
    <dbReference type="NCBI Taxonomy" id="747676"/>
    <lineage>
        <taxon>Eukaryota</taxon>
        <taxon>Fungi</taxon>
        <taxon>Dikarya</taxon>
        <taxon>Basidiomycota</taxon>
        <taxon>Pucciniomycotina</taxon>
        <taxon>Pucciniomycetes</taxon>
        <taxon>Pucciniales</taxon>
        <taxon>Melampsoraceae</taxon>
        <taxon>Melampsora</taxon>
    </lineage>
</organism>
<dbReference type="VEuPathDB" id="FungiDB:MELLADRAFT_106023"/>